<sequence length="189" mass="20940">MKIYADRVSGPARAVLIYCKVNGIEFEEVEVNMFKREQLAPEFKKINPMKKVPAMVDGELKLFESHSILMYLACKFPGVAPHWYPADPSERAKIHSVLDWHQANLYHGTVECVLKRTLGSLLGVPLNPQAAAKAEKVVLSSLFEIETALLEGSGRFLLGRSEPSIADLSLVCVVMHLQVRGHVPPSSTC</sequence>
<dbReference type="InterPro" id="IPR040075">
    <property type="entry name" value="GST_N_Theta"/>
</dbReference>
<dbReference type="Gene3D" id="1.20.1050.10">
    <property type="match status" value="1"/>
</dbReference>
<organism evidence="3 4">
    <name type="scientific">Turnera subulata</name>
    <dbReference type="NCBI Taxonomy" id="218843"/>
    <lineage>
        <taxon>Eukaryota</taxon>
        <taxon>Viridiplantae</taxon>
        <taxon>Streptophyta</taxon>
        <taxon>Embryophyta</taxon>
        <taxon>Tracheophyta</taxon>
        <taxon>Spermatophyta</taxon>
        <taxon>Magnoliopsida</taxon>
        <taxon>eudicotyledons</taxon>
        <taxon>Gunneridae</taxon>
        <taxon>Pentapetalae</taxon>
        <taxon>rosids</taxon>
        <taxon>fabids</taxon>
        <taxon>Malpighiales</taxon>
        <taxon>Passifloraceae</taxon>
        <taxon>Turnera</taxon>
    </lineage>
</organism>
<accession>A0A9Q0GFV1</accession>
<dbReference type="PANTHER" id="PTHR44750:SF1">
    <property type="entry name" value="GLUTATHIONE S-TRANSFERASE T1-RELATED"/>
    <property type="match status" value="1"/>
</dbReference>
<dbReference type="InterPro" id="IPR036282">
    <property type="entry name" value="Glutathione-S-Trfase_C_sf"/>
</dbReference>
<dbReference type="InterPro" id="IPR043377">
    <property type="entry name" value="GSTT1/2/3"/>
</dbReference>
<feature type="domain" description="GST N-terminal" evidence="1">
    <location>
        <begin position="1"/>
        <end position="80"/>
    </location>
</feature>
<dbReference type="PROSITE" id="PS50405">
    <property type="entry name" value="GST_CTER"/>
    <property type="match status" value="1"/>
</dbReference>
<dbReference type="EMBL" id="JAKUCV010000592">
    <property type="protein sequence ID" value="KAJ4849483.1"/>
    <property type="molecule type" value="Genomic_DNA"/>
</dbReference>
<comment type="caution">
    <text evidence="3">The sequence shown here is derived from an EMBL/GenBank/DDBJ whole genome shotgun (WGS) entry which is preliminary data.</text>
</comment>
<dbReference type="Proteomes" id="UP001141552">
    <property type="component" value="Unassembled WGS sequence"/>
</dbReference>
<dbReference type="InterPro" id="IPR036249">
    <property type="entry name" value="Thioredoxin-like_sf"/>
</dbReference>
<feature type="domain" description="GST C-terminal" evidence="2">
    <location>
        <begin position="87"/>
        <end position="189"/>
    </location>
</feature>
<dbReference type="SUPFAM" id="SSF47616">
    <property type="entry name" value="GST C-terminal domain-like"/>
    <property type="match status" value="1"/>
</dbReference>
<dbReference type="OrthoDB" id="422574at2759"/>
<dbReference type="PROSITE" id="PS50404">
    <property type="entry name" value="GST_NTER"/>
    <property type="match status" value="1"/>
</dbReference>
<dbReference type="InterPro" id="IPR040079">
    <property type="entry name" value="Glutathione_S-Trfase"/>
</dbReference>
<evidence type="ECO:0000313" key="4">
    <source>
        <dbReference type="Proteomes" id="UP001141552"/>
    </source>
</evidence>
<dbReference type="Gene3D" id="3.40.30.10">
    <property type="entry name" value="Glutaredoxin"/>
    <property type="match status" value="1"/>
</dbReference>
<dbReference type="SFLD" id="SFLDG00358">
    <property type="entry name" value="Main_(cytGST)"/>
    <property type="match status" value="1"/>
</dbReference>
<dbReference type="SUPFAM" id="SSF52833">
    <property type="entry name" value="Thioredoxin-like"/>
    <property type="match status" value="1"/>
</dbReference>
<reference evidence="3" key="2">
    <citation type="journal article" date="2023" name="Plants (Basel)">
        <title>Annotation of the Turnera subulata (Passifloraceae) Draft Genome Reveals the S-Locus Evolved after the Divergence of Turneroideae from Passifloroideae in a Stepwise Manner.</title>
        <authorList>
            <person name="Henning P.M."/>
            <person name="Roalson E.H."/>
            <person name="Mir W."/>
            <person name="McCubbin A.G."/>
            <person name="Shore J.S."/>
        </authorList>
    </citation>
    <scope>NUCLEOTIDE SEQUENCE</scope>
    <source>
        <strain evidence="3">F60SS</strain>
    </source>
</reference>
<proteinExistence type="predicted"/>
<dbReference type="PANTHER" id="PTHR44750">
    <property type="entry name" value="GLUTATHIONE S-TRANSFERASE T1-RELATED"/>
    <property type="match status" value="1"/>
</dbReference>
<gene>
    <name evidence="3" type="primary">GSTT1_2</name>
    <name evidence="3" type="ORF">Tsubulata_030298</name>
</gene>
<dbReference type="CDD" id="cd03050">
    <property type="entry name" value="GST_N_Theta"/>
    <property type="match status" value="1"/>
</dbReference>
<dbReference type="AlphaFoldDB" id="A0A9Q0GFV1"/>
<evidence type="ECO:0000259" key="2">
    <source>
        <dbReference type="PROSITE" id="PS50405"/>
    </source>
</evidence>
<dbReference type="SFLD" id="SFLDS00019">
    <property type="entry name" value="Glutathione_Transferase_(cytos"/>
    <property type="match status" value="1"/>
</dbReference>
<reference evidence="3" key="1">
    <citation type="submission" date="2022-02" db="EMBL/GenBank/DDBJ databases">
        <authorList>
            <person name="Henning P.M."/>
            <person name="McCubbin A.G."/>
            <person name="Shore J.S."/>
        </authorList>
    </citation>
    <scope>NUCLEOTIDE SEQUENCE</scope>
    <source>
        <strain evidence="3">F60SS</strain>
        <tissue evidence="3">Leaves</tissue>
    </source>
</reference>
<dbReference type="Pfam" id="PF02798">
    <property type="entry name" value="GST_N"/>
    <property type="match status" value="1"/>
</dbReference>
<dbReference type="InterPro" id="IPR010987">
    <property type="entry name" value="Glutathione-S-Trfase_C-like"/>
</dbReference>
<evidence type="ECO:0000313" key="3">
    <source>
        <dbReference type="EMBL" id="KAJ4849483.1"/>
    </source>
</evidence>
<protein>
    <submittedName>
        <fullName evidence="3">Glutathione S-transferase T1</fullName>
    </submittedName>
</protein>
<evidence type="ECO:0000259" key="1">
    <source>
        <dbReference type="PROSITE" id="PS50404"/>
    </source>
</evidence>
<name>A0A9Q0GFV1_9ROSI</name>
<keyword evidence="4" id="KW-1185">Reference proteome</keyword>
<dbReference type="InterPro" id="IPR004045">
    <property type="entry name" value="Glutathione_S-Trfase_N"/>
</dbReference>